<evidence type="ECO:0000259" key="1">
    <source>
        <dbReference type="Pfam" id="PF01755"/>
    </source>
</evidence>
<dbReference type="Proteomes" id="UP000036367">
    <property type="component" value="Unassembled WGS sequence"/>
</dbReference>
<reference evidence="2" key="1">
    <citation type="submission" date="2015-05" db="EMBL/GenBank/DDBJ databases">
        <title>Permanent draft genome of Rhodopirellula islandicus K833.</title>
        <authorList>
            <person name="Kizina J."/>
            <person name="Richter M."/>
            <person name="Glockner F.O."/>
            <person name="Harder J."/>
        </authorList>
    </citation>
    <scope>NUCLEOTIDE SEQUENCE [LARGE SCALE GENOMIC DNA]</scope>
    <source>
        <strain evidence="2">K833</strain>
    </source>
</reference>
<dbReference type="AlphaFoldDB" id="A0A0J1ELR3"/>
<feature type="domain" description="Glycosyl transferase family 25" evidence="1">
    <location>
        <begin position="9"/>
        <end position="176"/>
    </location>
</feature>
<organism evidence="2 3">
    <name type="scientific">Rhodopirellula islandica</name>
    <dbReference type="NCBI Taxonomy" id="595434"/>
    <lineage>
        <taxon>Bacteria</taxon>
        <taxon>Pseudomonadati</taxon>
        <taxon>Planctomycetota</taxon>
        <taxon>Planctomycetia</taxon>
        <taxon>Pirellulales</taxon>
        <taxon>Pirellulaceae</taxon>
        <taxon>Rhodopirellula</taxon>
    </lineage>
</organism>
<proteinExistence type="predicted"/>
<sequence>MKHIDEDTPTFVISTLDEQSKERVGQIEWQLHRAGFRNAEIIQAKTPETEDFERLGLPAILQGRWRSDLQHLWGSAACTLSHIQFYDRPEEELPVIVLEDDVTIHPEFFRYLEKVDFPEEVEWDLCHLSYFNPLVGSQGNPTHLVAPNLVRCPADHVAGTYSYIVNQSFLERFVPLVEEVDCQLAHRTHAVRSFVIEHDPKLTLPDFKLDSVRNSLDRVSWQRNNPPSD</sequence>
<evidence type="ECO:0000313" key="2">
    <source>
        <dbReference type="EMBL" id="KLU06459.1"/>
    </source>
</evidence>
<evidence type="ECO:0000313" key="3">
    <source>
        <dbReference type="Proteomes" id="UP000036367"/>
    </source>
</evidence>
<name>A0A0J1ELR3_RHOIS</name>
<gene>
    <name evidence="2" type="ORF">RISK_001670</name>
</gene>
<accession>A0A0J1ELR3</accession>
<comment type="caution">
    <text evidence="2">The sequence shown here is derived from an EMBL/GenBank/DDBJ whole genome shotgun (WGS) entry which is preliminary data.</text>
</comment>
<dbReference type="RefSeq" id="WP_047813494.1">
    <property type="nucleotide sequence ID" value="NZ_LECT01000015.1"/>
</dbReference>
<dbReference type="Pfam" id="PF01755">
    <property type="entry name" value="Glyco_transf_25"/>
    <property type="match status" value="1"/>
</dbReference>
<protein>
    <submittedName>
        <fullName evidence="2">Glycolipid biosynthesis</fullName>
    </submittedName>
</protein>
<dbReference type="STRING" id="595434.RISK_001670"/>
<keyword evidence="3" id="KW-1185">Reference proteome</keyword>
<dbReference type="InterPro" id="IPR002654">
    <property type="entry name" value="Glyco_trans_25"/>
</dbReference>
<dbReference type="PATRIC" id="fig|595434.4.peg.1592"/>
<dbReference type="OrthoDB" id="258639at2"/>
<dbReference type="EMBL" id="LECT01000015">
    <property type="protein sequence ID" value="KLU06459.1"/>
    <property type="molecule type" value="Genomic_DNA"/>
</dbReference>